<protein>
    <submittedName>
        <fullName evidence="2">Uncharacterized protein</fullName>
    </submittedName>
</protein>
<evidence type="ECO:0000313" key="2">
    <source>
        <dbReference type="EMBL" id="MBD0416518.1"/>
    </source>
</evidence>
<accession>A0A8J6U3F5</accession>
<comment type="caution">
    <text evidence="2">The sequence shown here is derived from an EMBL/GenBank/DDBJ whole genome shotgun (WGS) entry which is preliminary data.</text>
</comment>
<evidence type="ECO:0000256" key="1">
    <source>
        <dbReference type="SAM" id="Phobius"/>
    </source>
</evidence>
<reference evidence="2" key="1">
    <citation type="submission" date="2020-09" db="EMBL/GenBank/DDBJ databases">
        <title>Genome seq and assembly of Tianweitania sp.</title>
        <authorList>
            <person name="Chhetri G."/>
        </authorList>
    </citation>
    <scope>NUCLEOTIDE SEQUENCE</scope>
    <source>
        <strain evidence="2">Rool2</strain>
    </source>
</reference>
<organism evidence="2 3">
    <name type="scientific">Oryzicola mucosus</name>
    <dbReference type="NCBI Taxonomy" id="2767425"/>
    <lineage>
        <taxon>Bacteria</taxon>
        <taxon>Pseudomonadati</taxon>
        <taxon>Pseudomonadota</taxon>
        <taxon>Alphaproteobacteria</taxon>
        <taxon>Hyphomicrobiales</taxon>
        <taxon>Phyllobacteriaceae</taxon>
        <taxon>Oryzicola</taxon>
    </lineage>
</organism>
<evidence type="ECO:0000313" key="3">
    <source>
        <dbReference type="Proteomes" id="UP000643405"/>
    </source>
</evidence>
<keyword evidence="1" id="KW-0812">Transmembrane</keyword>
<sequence>MMDDWGGAQWLIIFLLSVRTVLGYAAASGIVTFDDRPVSPGARNITNRILDIIFLAVLVWGGFF</sequence>
<name>A0A8J6U3F5_9HYPH</name>
<keyword evidence="1" id="KW-0472">Membrane</keyword>
<feature type="transmembrane region" description="Helical" evidence="1">
    <location>
        <begin position="12"/>
        <end position="33"/>
    </location>
</feature>
<gene>
    <name evidence="2" type="ORF">ICI42_17830</name>
</gene>
<keyword evidence="3" id="KW-1185">Reference proteome</keyword>
<dbReference type="AlphaFoldDB" id="A0A8J6U3F5"/>
<dbReference type="RefSeq" id="WP_188165963.1">
    <property type="nucleotide sequence ID" value="NZ_JACVVX010000006.1"/>
</dbReference>
<proteinExistence type="predicted"/>
<keyword evidence="1" id="KW-1133">Transmembrane helix</keyword>
<dbReference type="EMBL" id="JACVVX010000006">
    <property type="protein sequence ID" value="MBD0416518.1"/>
    <property type="molecule type" value="Genomic_DNA"/>
</dbReference>
<feature type="transmembrane region" description="Helical" evidence="1">
    <location>
        <begin position="45"/>
        <end position="63"/>
    </location>
</feature>
<dbReference type="Proteomes" id="UP000643405">
    <property type="component" value="Unassembled WGS sequence"/>
</dbReference>